<reference evidence="2 3" key="1">
    <citation type="submission" date="2020-08" db="EMBL/GenBank/DDBJ databases">
        <title>Genomic Encyclopedia of Type Strains, Phase IV (KMG-IV): sequencing the most valuable type-strain genomes for metagenomic binning, comparative biology and taxonomic classification.</title>
        <authorList>
            <person name="Goeker M."/>
        </authorList>
    </citation>
    <scope>NUCLEOTIDE SEQUENCE [LARGE SCALE GENOMIC DNA]</scope>
    <source>
        <strain evidence="2 3">DSM 5895</strain>
    </source>
</reference>
<evidence type="ECO:0000256" key="1">
    <source>
        <dbReference type="SAM" id="SignalP"/>
    </source>
</evidence>
<organism evidence="2 3">
    <name type="scientific">Ancylobacter tetraedralis</name>
    <dbReference type="NCBI Taxonomy" id="217068"/>
    <lineage>
        <taxon>Bacteria</taxon>
        <taxon>Pseudomonadati</taxon>
        <taxon>Pseudomonadota</taxon>
        <taxon>Alphaproteobacteria</taxon>
        <taxon>Hyphomicrobiales</taxon>
        <taxon>Xanthobacteraceae</taxon>
        <taxon>Ancylobacter</taxon>
    </lineage>
</organism>
<gene>
    <name evidence="2" type="ORF">FHS55_003332</name>
</gene>
<name>A0A839ZD44_9HYPH</name>
<dbReference type="AlphaFoldDB" id="A0A839ZD44"/>
<comment type="caution">
    <text evidence="2">The sequence shown here is derived from an EMBL/GenBank/DDBJ whole genome shotgun (WGS) entry which is preliminary data.</text>
</comment>
<keyword evidence="3" id="KW-1185">Reference proteome</keyword>
<proteinExistence type="predicted"/>
<dbReference type="SUPFAM" id="SSF56925">
    <property type="entry name" value="OMPA-like"/>
    <property type="match status" value="1"/>
</dbReference>
<sequence>MRNVCIIGLLGAVLMGSTAGAADMAQVSPVVKAPVPPADDWRFQATIYGWATGLNGNVGVRGLPPASVDVSAIDALTSLDGALMGSFFAQKDKWSFLFDLIYADLSQGATFGPLSATSASLGMTQVIVQGVAAHELPLGLPDNVALSGTVGFRYQHLSSDFSLSNPFTPLGVDVSGTKDWIDPTVGLFLQYKINDKWFVNALADVGGFGVSSKITAQGFASLGYMWTPAVSTALGYRAIYTDYEDGGFVYDVTQHGVFMSLGYHF</sequence>
<protein>
    <recommendedName>
        <fullName evidence="4">Outer membrane protein beta-barrel domain-containing protein</fullName>
    </recommendedName>
</protein>
<feature type="signal peptide" evidence="1">
    <location>
        <begin position="1"/>
        <end position="21"/>
    </location>
</feature>
<dbReference type="InterPro" id="IPR011250">
    <property type="entry name" value="OMP/PagP_B-barrel"/>
</dbReference>
<dbReference type="RefSeq" id="WP_246340203.1">
    <property type="nucleotide sequence ID" value="NZ_JACICD010000006.1"/>
</dbReference>
<dbReference type="Proteomes" id="UP000533469">
    <property type="component" value="Unassembled WGS sequence"/>
</dbReference>
<keyword evidence="1" id="KW-0732">Signal</keyword>
<feature type="chain" id="PRO_5032427735" description="Outer membrane protein beta-barrel domain-containing protein" evidence="1">
    <location>
        <begin position="22"/>
        <end position="265"/>
    </location>
</feature>
<dbReference type="EMBL" id="JACICD010000006">
    <property type="protein sequence ID" value="MBB3772711.1"/>
    <property type="molecule type" value="Genomic_DNA"/>
</dbReference>
<accession>A0A839ZD44</accession>
<evidence type="ECO:0008006" key="4">
    <source>
        <dbReference type="Google" id="ProtNLM"/>
    </source>
</evidence>
<evidence type="ECO:0000313" key="2">
    <source>
        <dbReference type="EMBL" id="MBB3772711.1"/>
    </source>
</evidence>
<evidence type="ECO:0000313" key="3">
    <source>
        <dbReference type="Proteomes" id="UP000533469"/>
    </source>
</evidence>